<accession>A0A8H3IPB5</accession>
<protein>
    <submittedName>
        <fullName evidence="1">Uncharacterized protein</fullName>
    </submittedName>
</protein>
<name>A0A8H3IPB5_9LECA</name>
<comment type="caution">
    <text evidence="1">The sequence shown here is derived from an EMBL/GenBank/DDBJ whole genome shotgun (WGS) entry which is preliminary data.</text>
</comment>
<gene>
    <name evidence="1" type="ORF">IMSHALPRED_010199</name>
</gene>
<evidence type="ECO:0000313" key="2">
    <source>
        <dbReference type="Proteomes" id="UP000664534"/>
    </source>
</evidence>
<reference evidence="1" key="1">
    <citation type="submission" date="2021-03" db="EMBL/GenBank/DDBJ databases">
        <authorList>
            <person name="Tagirdzhanova G."/>
        </authorList>
    </citation>
    <scope>NUCLEOTIDE SEQUENCE</scope>
</reference>
<dbReference type="EMBL" id="CAJPDT010000083">
    <property type="protein sequence ID" value="CAF9935362.1"/>
    <property type="molecule type" value="Genomic_DNA"/>
</dbReference>
<dbReference type="AlphaFoldDB" id="A0A8H3IPB5"/>
<keyword evidence="2" id="KW-1185">Reference proteome</keyword>
<sequence length="177" mass="21147">MSALYHYRNGLSEATMQACRRSAANWHSLSDRCDFWLRYLNEVVPLPNEVSVHHVPNYLQPYDLRGDLHHGRSYQREEIDIQRDGGIFMTGVVFMEQNHYPAEEVAGTLAYNHWSQGYFAPDRRYAWRSFTCSDFLIRFYKSRDGREWVRTGTFHPINQVEEVAAYLYREYEEVRRH</sequence>
<organism evidence="1 2">
    <name type="scientific">Imshaugia aleurites</name>
    <dbReference type="NCBI Taxonomy" id="172621"/>
    <lineage>
        <taxon>Eukaryota</taxon>
        <taxon>Fungi</taxon>
        <taxon>Dikarya</taxon>
        <taxon>Ascomycota</taxon>
        <taxon>Pezizomycotina</taxon>
        <taxon>Lecanoromycetes</taxon>
        <taxon>OSLEUM clade</taxon>
        <taxon>Lecanoromycetidae</taxon>
        <taxon>Lecanorales</taxon>
        <taxon>Lecanorineae</taxon>
        <taxon>Parmeliaceae</taxon>
        <taxon>Imshaugia</taxon>
    </lineage>
</organism>
<evidence type="ECO:0000313" key="1">
    <source>
        <dbReference type="EMBL" id="CAF9935362.1"/>
    </source>
</evidence>
<proteinExistence type="predicted"/>
<dbReference type="Proteomes" id="UP000664534">
    <property type="component" value="Unassembled WGS sequence"/>
</dbReference>